<dbReference type="EMBL" id="DS178404">
    <property type="protein sequence ID" value="EFP93695.2"/>
    <property type="molecule type" value="Genomic_DNA"/>
</dbReference>
<dbReference type="Proteomes" id="UP000008783">
    <property type="component" value="Unassembled WGS sequence"/>
</dbReference>
<gene>
    <name evidence="2" type="ORF">PGTG_19664</name>
</gene>
<dbReference type="KEGG" id="pgr:PGTG_19664"/>
<protein>
    <submittedName>
        <fullName evidence="2">Uncharacterized protein</fullName>
    </submittedName>
</protein>
<evidence type="ECO:0000256" key="1">
    <source>
        <dbReference type="SAM" id="MobiDB-lite"/>
    </source>
</evidence>
<dbReference type="GeneID" id="10534986"/>
<name>E3LAX0_PUCGT</name>
<feature type="region of interest" description="Disordered" evidence="1">
    <location>
        <begin position="1"/>
        <end position="28"/>
    </location>
</feature>
<dbReference type="InParanoid" id="E3LAX0"/>
<evidence type="ECO:0000313" key="2">
    <source>
        <dbReference type="EMBL" id="EFP93695.2"/>
    </source>
</evidence>
<keyword evidence="3" id="KW-1185">Reference proteome</keyword>
<dbReference type="HOGENOM" id="CLU_043067_0_0_1"/>
<dbReference type="VEuPathDB" id="FungiDB:PGTG_19664"/>
<dbReference type="OrthoDB" id="2503913at2759"/>
<reference evidence="3" key="2">
    <citation type="journal article" date="2011" name="Proc. Natl. Acad. Sci. U.S.A.">
        <title>Obligate biotrophy features unraveled by the genomic analysis of rust fungi.</title>
        <authorList>
            <person name="Duplessis S."/>
            <person name="Cuomo C.A."/>
            <person name="Lin Y.-C."/>
            <person name="Aerts A."/>
            <person name="Tisserant E."/>
            <person name="Veneault-Fourrey C."/>
            <person name="Joly D.L."/>
            <person name="Hacquard S."/>
            <person name="Amselem J."/>
            <person name="Cantarel B.L."/>
            <person name="Chiu R."/>
            <person name="Coutinho P.M."/>
            <person name="Feau N."/>
            <person name="Field M."/>
            <person name="Frey P."/>
            <person name="Gelhaye E."/>
            <person name="Goldberg J."/>
            <person name="Grabherr M.G."/>
            <person name="Kodira C.D."/>
            <person name="Kohler A."/>
            <person name="Kuees U."/>
            <person name="Lindquist E.A."/>
            <person name="Lucas S.M."/>
            <person name="Mago R."/>
            <person name="Mauceli E."/>
            <person name="Morin E."/>
            <person name="Murat C."/>
            <person name="Pangilinan J.L."/>
            <person name="Park R."/>
            <person name="Pearson M."/>
            <person name="Quesneville H."/>
            <person name="Rouhier N."/>
            <person name="Sakthikumar S."/>
            <person name="Salamov A.A."/>
            <person name="Schmutz J."/>
            <person name="Selles B."/>
            <person name="Shapiro H."/>
            <person name="Tanguay P."/>
            <person name="Tuskan G.A."/>
            <person name="Henrissat B."/>
            <person name="Van de Peer Y."/>
            <person name="Rouze P."/>
            <person name="Ellis J.G."/>
            <person name="Dodds P.N."/>
            <person name="Schein J.E."/>
            <person name="Zhong S."/>
            <person name="Hamelin R.C."/>
            <person name="Grigoriev I.V."/>
            <person name="Szabo L.J."/>
            <person name="Martin F."/>
        </authorList>
    </citation>
    <scope>NUCLEOTIDE SEQUENCE [LARGE SCALE GENOMIC DNA]</scope>
    <source>
        <strain evidence="3">CRL 75-36-700-3 / race SCCL</strain>
    </source>
</reference>
<evidence type="ECO:0000313" key="3">
    <source>
        <dbReference type="Proteomes" id="UP000008783"/>
    </source>
</evidence>
<dbReference type="AlphaFoldDB" id="E3LAX0"/>
<dbReference type="RefSeq" id="XP_003338114.2">
    <property type="nucleotide sequence ID" value="XM_003338066.2"/>
</dbReference>
<accession>E3LAX0</accession>
<reference key="1">
    <citation type="submission" date="2007-01" db="EMBL/GenBank/DDBJ databases">
        <title>The Genome Sequence of Puccinia graminis f. sp. tritici Strain CRL 75-36-700-3.</title>
        <authorList>
            <consortium name="The Broad Institute Genome Sequencing Platform"/>
            <person name="Birren B."/>
            <person name="Lander E."/>
            <person name="Galagan J."/>
            <person name="Nusbaum C."/>
            <person name="Devon K."/>
            <person name="Cuomo C."/>
            <person name="Jaffe D."/>
            <person name="Butler J."/>
            <person name="Alvarez P."/>
            <person name="Gnerre S."/>
            <person name="Grabherr M."/>
            <person name="Mauceli E."/>
            <person name="Brockman W."/>
            <person name="Young S."/>
            <person name="LaButti K."/>
            <person name="Sykes S."/>
            <person name="DeCaprio D."/>
            <person name="Crawford M."/>
            <person name="Koehrsen M."/>
            <person name="Engels R."/>
            <person name="Montgomery P."/>
            <person name="Pearson M."/>
            <person name="Howarth C."/>
            <person name="Larson L."/>
            <person name="White J."/>
            <person name="Zeng Q."/>
            <person name="Kodira C."/>
            <person name="Yandava C."/>
            <person name="Alvarado L."/>
            <person name="O'Leary S."/>
            <person name="Szabo L."/>
            <person name="Dean R."/>
            <person name="Schein J."/>
        </authorList>
    </citation>
    <scope>NUCLEOTIDE SEQUENCE</scope>
    <source>
        <strain>CRL 75-36-700-3</strain>
    </source>
</reference>
<sequence>MSILFPDTLQPPSDTLQPPSDPTPAMSRGDSLVDFAKFMMGCHGVNFPLPPEPTVEEIHGREKYVAASLLLGACPNPSDYHQNQLLCHPKFTSIDKARCDHDFHSHGFNRITFEWRKPNWTDSDWNNCTADILCDNWGIWVVNERKVSTFSFLDAKAALLEWLVSRNVNFTRIRKQIEEGKDIVDDNFEQMDGWHMLYRKKVAQSRFKTALSIFPDQSELLAMFKDPDTVSDYEESEDITVLPVRIIPLWRSSMLTALVREIDLATIQLAAREKKTAIVRWISRSGERHVTDDEKPYQRIPLGLHIKAYGQDFLEKNSILVHHQLKICKDNQPYSLADVLGYLKKITRSAT</sequence>
<proteinExistence type="predicted"/>
<organism evidence="2 3">
    <name type="scientific">Puccinia graminis f. sp. tritici (strain CRL 75-36-700-3 / race SCCL)</name>
    <name type="common">Black stem rust fungus</name>
    <dbReference type="NCBI Taxonomy" id="418459"/>
    <lineage>
        <taxon>Eukaryota</taxon>
        <taxon>Fungi</taxon>
        <taxon>Dikarya</taxon>
        <taxon>Basidiomycota</taxon>
        <taxon>Pucciniomycotina</taxon>
        <taxon>Pucciniomycetes</taxon>
        <taxon>Pucciniales</taxon>
        <taxon>Pucciniaceae</taxon>
        <taxon>Puccinia</taxon>
    </lineage>
</organism>